<evidence type="ECO:0000256" key="4">
    <source>
        <dbReference type="ARBA" id="ARBA00022475"/>
    </source>
</evidence>
<keyword evidence="9 12" id="KW-1133">Transmembrane helix</keyword>
<dbReference type="Proteomes" id="UP001180487">
    <property type="component" value="Unassembled WGS sequence"/>
</dbReference>
<keyword evidence="10 12" id="KW-0406">Ion transport</keyword>
<comment type="catalytic activity">
    <reaction evidence="12">
        <text>K(+)(in) + H(+)(in) = K(+)(out) + H(+)(out)</text>
        <dbReference type="Rhea" id="RHEA:28490"/>
        <dbReference type="ChEBI" id="CHEBI:15378"/>
        <dbReference type="ChEBI" id="CHEBI:29103"/>
    </reaction>
</comment>
<evidence type="ECO:0000259" key="13">
    <source>
        <dbReference type="Pfam" id="PF02705"/>
    </source>
</evidence>
<keyword evidence="4 12" id="KW-1003">Cell membrane</keyword>
<feature type="domain" description="K+ potassium transporter C-terminal" evidence="14">
    <location>
        <begin position="475"/>
        <end position="622"/>
    </location>
</feature>
<keyword evidence="5 12" id="KW-0633">Potassium transport</keyword>
<evidence type="ECO:0000256" key="12">
    <source>
        <dbReference type="HAMAP-Rule" id="MF_01522"/>
    </source>
</evidence>
<organism evidence="15 16">
    <name type="scientific">Rhodoferax ferrireducens</name>
    <dbReference type="NCBI Taxonomy" id="192843"/>
    <lineage>
        <taxon>Bacteria</taxon>
        <taxon>Pseudomonadati</taxon>
        <taxon>Pseudomonadota</taxon>
        <taxon>Betaproteobacteria</taxon>
        <taxon>Burkholderiales</taxon>
        <taxon>Comamonadaceae</taxon>
        <taxon>Rhodoferax</taxon>
    </lineage>
</organism>
<gene>
    <name evidence="12" type="primary">kup</name>
    <name evidence="15" type="ORF">J2X19_005021</name>
</gene>
<feature type="transmembrane region" description="Helical" evidence="12">
    <location>
        <begin position="210"/>
        <end position="233"/>
    </location>
</feature>
<evidence type="ECO:0000313" key="15">
    <source>
        <dbReference type="EMBL" id="MDR7380319.1"/>
    </source>
</evidence>
<dbReference type="InterPro" id="IPR023051">
    <property type="entry name" value="Kup"/>
</dbReference>
<accession>A0ABU2CG50</accession>
<feature type="transmembrane region" description="Helical" evidence="12">
    <location>
        <begin position="363"/>
        <end position="386"/>
    </location>
</feature>
<keyword evidence="8 12" id="KW-0630">Potassium</keyword>
<feature type="transmembrane region" description="Helical" evidence="12">
    <location>
        <begin position="393"/>
        <end position="412"/>
    </location>
</feature>
<evidence type="ECO:0000256" key="2">
    <source>
        <dbReference type="ARBA" id="ARBA00007019"/>
    </source>
</evidence>
<comment type="subcellular location">
    <subcellularLocation>
        <location evidence="12">Cell membrane</location>
        <topology evidence="12">Multi-pass membrane protein</topology>
    </subcellularLocation>
    <subcellularLocation>
        <location evidence="1">Membrane</location>
        <topology evidence="1">Multi-pass membrane protein</topology>
    </subcellularLocation>
</comment>
<evidence type="ECO:0000256" key="7">
    <source>
        <dbReference type="ARBA" id="ARBA00022847"/>
    </source>
</evidence>
<evidence type="ECO:0000256" key="8">
    <source>
        <dbReference type="ARBA" id="ARBA00022958"/>
    </source>
</evidence>
<keyword evidence="3 12" id="KW-0813">Transport</keyword>
<feature type="transmembrane region" description="Helical" evidence="12">
    <location>
        <begin position="285"/>
        <end position="316"/>
    </location>
</feature>
<evidence type="ECO:0000256" key="6">
    <source>
        <dbReference type="ARBA" id="ARBA00022692"/>
    </source>
</evidence>
<keyword evidence="11 12" id="KW-0472">Membrane</keyword>
<reference evidence="15 16" key="1">
    <citation type="submission" date="2023-07" db="EMBL/GenBank/DDBJ databases">
        <title>Sorghum-associated microbial communities from plants grown in Nebraska, USA.</title>
        <authorList>
            <person name="Schachtman D."/>
        </authorList>
    </citation>
    <scope>NUCLEOTIDE SEQUENCE [LARGE SCALE GENOMIC DNA]</scope>
    <source>
        <strain evidence="15 16">BE313</strain>
    </source>
</reference>
<dbReference type="InterPro" id="IPR003855">
    <property type="entry name" value="K+_transporter"/>
</dbReference>
<dbReference type="HAMAP" id="MF_01522">
    <property type="entry name" value="Kup"/>
    <property type="match status" value="1"/>
</dbReference>
<feature type="transmembrane region" description="Helical" evidence="12">
    <location>
        <begin position="245"/>
        <end position="265"/>
    </location>
</feature>
<sequence>MQSTKSSLAALTLGAIGVVYGDIGTSVLYAVKEVFNSGHVPFTPDNIFGVLSMFFWTLTVIVSIKYVVLVLRADNNGEGGLIAMLALASEAVRDQPKLRQVLLVVGIFGTSLFYGDGVITPAISVLSAVEGLEVISPNLHRYIIPMTLVILFALFAVQKHGTSGIGKFFGPVTLLWFLCIAVLGVNQIVLHPSILLALNPLYALRFMWENPGITFIILGAIVLCVTGAEALYADLGHFGKRPIRLAWFAIAMPALTLNYFGQGALLLRAPESVKNPFYMMAPDWALIPLVLLATAAAVIASQALITGAFSVTKQVIQLGYLPRLNIQHTSVRDTGQIYIPFVNWGLFGAIVVAVVMFRSSSNLAGAYGIAVCTDMLITTVLTFFVIRHGWKYPLWLCLLSTGWFFIVDFVFFSSNLLKLFDGGWFPLMIGGVIFTLMMTWQHGRELMKEKLRADAVDLSSFLESVFVSPPTRVDGTAVFLTAEPGTVPNALLHNLKHNKVLHDHNLFVTVHNHPIPWIGMDKRVEVEALGHKCWQVIIHYGFKNSPDVPRALEQIRSRGCELETMTTSYFLSRDTIIPTLGGGMAPWREKLFAQMHHNASGAADFLRLPNNAVVELGSKIEI</sequence>
<evidence type="ECO:0000256" key="11">
    <source>
        <dbReference type="ARBA" id="ARBA00023136"/>
    </source>
</evidence>
<evidence type="ECO:0000313" key="16">
    <source>
        <dbReference type="Proteomes" id="UP001180487"/>
    </source>
</evidence>
<evidence type="ECO:0000256" key="9">
    <source>
        <dbReference type="ARBA" id="ARBA00022989"/>
    </source>
</evidence>
<dbReference type="RefSeq" id="WP_116608209.1">
    <property type="nucleotide sequence ID" value="NZ_JAVDXT010000007.1"/>
</dbReference>
<evidence type="ECO:0000256" key="1">
    <source>
        <dbReference type="ARBA" id="ARBA00004141"/>
    </source>
</evidence>
<feature type="transmembrane region" description="Helical" evidence="12">
    <location>
        <begin position="101"/>
        <end position="127"/>
    </location>
</feature>
<evidence type="ECO:0000259" key="14">
    <source>
        <dbReference type="Pfam" id="PF22776"/>
    </source>
</evidence>
<comment type="function">
    <text evidence="12">Transport of potassium into the cell. Likely operates as a K(+):H(+) symporter.</text>
</comment>
<feature type="domain" description="K+ potassium transporter integral membrane" evidence="13">
    <location>
        <begin position="11"/>
        <end position="463"/>
    </location>
</feature>
<feature type="transmembrane region" description="Helical" evidence="12">
    <location>
        <begin position="139"/>
        <end position="157"/>
    </location>
</feature>
<dbReference type="InterPro" id="IPR053952">
    <property type="entry name" value="K_trans_C"/>
</dbReference>
<keyword evidence="6 12" id="KW-0812">Transmembrane</keyword>
<keyword evidence="7 12" id="KW-0769">Symport</keyword>
<dbReference type="EMBL" id="JAVDXT010000007">
    <property type="protein sequence ID" value="MDR7380319.1"/>
    <property type="molecule type" value="Genomic_DNA"/>
</dbReference>
<dbReference type="PANTHER" id="PTHR30540:SF79">
    <property type="entry name" value="LOW AFFINITY POTASSIUM TRANSPORT SYSTEM PROTEIN KUP"/>
    <property type="match status" value="1"/>
</dbReference>
<comment type="caution">
    <text evidence="15">The sequence shown here is derived from an EMBL/GenBank/DDBJ whole genome shotgun (WGS) entry which is preliminary data.</text>
</comment>
<feature type="transmembrane region" description="Helical" evidence="12">
    <location>
        <begin position="424"/>
        <end position="440"/>
    </location>
</feature>
<feature type="transmembrane region" description="Helical" evidence="12">
    <location>
        <begin position="337"/>
        <end position="357"/>
    </location>
</feature>
<dbReference type="Pfam" id="PF02705">
    <property type="entry name" value="K_trans"/>
    <property type="match status" value="1"/>
</dbReference>
<proteinExistence type="inferred from homology"/>
<name>A0ABU2CG50_9BURK</name>
<comment type="similarity">
    <text evidence="2 12">Belongs to the HAK/KUP transporter (TC 2.A.72) family.</text>
</comment>
<protein>
    <recommendedName>
        <fullName evidence="12">Probable potassium transport system protein Kup</fullName>
    </recommendedName>
</protein>
<evidence type="ECO:0000256" key="10">
    <source>
        <dbReference type="ARBA" id="ARBA00023065"/>
    </source>
</evidence>
<dbReference type="PANTHER" id="PTHR30540">
    <property type="entry name" value="OSMOTIC STRESS POTASSIUM TRANSPORTER"/>
    <property type="match status" value="1"/>
</dbReference>
<keyword evidence="16" id="KW-1185">Reference proteome</keyword>
<evidence type="ECO:0000256" key="3">
    <source>
        <dbReference type="ARBA" id="ARBA00022448"/>
    </source>
</evidence>
<feature type="transmembrane region" description="Helical" evidence="12">
    <location>
        <begin position="169"/>
        <end position="190"/>
    </location>
</feature>
<feature type="transmembrane region" description="Helical" evidence="12">
    <location>
        <begin position="47"/>
        <end position="68"/>
    </location>
</feature>
<dbReference type="InterPro" id="IPR053951">
    <property type="entry name" value="K_trans_N"/>
</dbReference>
<dbReference type="Pfam" id="PF22776">
    <property type="entry name" value="K_trans_C"/>
    <property type="match status" value="1"/>
</dbReference>
<evidence type="ECO:0000256" key="5">
    <source>
        <dbReference type="ARBA" id="ARBA00022538"/>
    </source>
</evidence>